<feature type="region of interest" description="Disordered" evidence="4">
    <location>
        <begin position="449"/>
        <end position="581"/>
    </location>
</feature>
<dbReference type="SMART" id="SM00248">
    <property type="entry name" value="ANK"/>
    <property type="match status" value="7"/>
</dbReference>
<dbReference type="Pfam" id="PF12796">
    <property type="entry name" value="Ank_2"/>
    <property type="match status" value="2"/>
</dbReference>
<protein>
    <submittedName>
        <fullName evidence="5">Uncharacterized protein</fullName>
    </submittedName>
</protein>
<dbReference type="Gene3D" id="1.25.40.20">
    <property type="entry name" value="Ankyrin repeat-containing domain"/>
    <property type="match status" value="1"/>
</dbReference>
<organism evidence="5">
    <name type="scientific">Chromera velia CCMP2878</name>
    <dbReference type="NCBI Taxonomy" id="1169474"/>
    <lineage>
        <taxon>Eukaryota</taxon>
        <taxon>Sar</taxon>
        <taxon>Alveolata</taxon>
        <taxon>Colpodellida</taxon>
        <taxon>Chromeraceae</taxon>
        <taxon>Chromera</taxon>
    </lineage>
</organism>
<accession>A0A0G4GTM4</accession>
<feature type="repeat" description="ANK" evidence="3">
    <location>
        <begin position="343"/>
        <end position="375"/>
    </location>
</feature>
<dbReference type="EMBL" id="CDMZ01001537">
    <property type="protein sequence ID" value="CEM34100.1"/>
    <property type="molecule type" value="Genomic_DNA"/>
</dbReference>
<evidence type="ECO:0000313" key="5">
    <source>
        <dbReference type="EMBL" id="CEM34100.1"/>
    </source>
</evidence>
<evidence type="ECO:0000256" key="4">
    <source>
        <dbReference type="SAM" id="MobiDB-lite"/>
    </source>
</evidence>
<dbReference type="Pfam" id="PF13637">
    <property type="entry name" value="Ank_4"/>
    <property type="match status" value="1"/>
</dbReference>
<feature type="compositionally biased region" description="Acidic residues" evidence="4">
    <location>
        <begin position="454"/>
        <end position="581"/>
    </location>
</feature>
<feature type="repeat" description="ANK" evidence="3">
    <location>
        <begin position="238"/>
        <end position="270"/>
    </location>
</feature>
<feature type="repeat" description="ANK" evidence="3">
    <location>
        <begin position="167"/>
        <end position="199"/>
    </location>
</feature>
<feature type="repeat" description="ANK" evidence="3">
    <location>
        <begin position="271"/>
        <end position="303"/>
    </location>
</feature>
<keyword evidence="1" id="KW-0677">Repeat</keyword>
<dbReference type="PhylomeDB" id="A0A0G4GTM4"/>
<dbReference type="PANTHER" id="PTHR24171">
    <property type="entry name" value="ANKYRIN REPEAT DOMAIN-CONTAINING PROTEIN 39-RELATED"/>
    <property type="match status" value="1"/>
</dbReference>
<evidence type="ECO:0000256" key="1">
    <source>
        <dbReference type="ARBA" id="ARBA00022737"/>
    </source>
</evidence>
<proteinExistence type="predicted"/>
<feature type="repeat" description="ANK" evidence="3">
    <location>
        <begin position="205"/>
        <end position="237"/>
    </location>
</feature>
<evidence type="ECO:0000256" key="3">
    <source>
        <dbReference type="PROSITE-ProRule" id="PRU00023"/>
    </source>
</evidence>
<dbReference type="PROSITE" id="PS50297">
    <property type="entry name" value="ANK_REP_REGION"/>
    <property type="match status" value="5"/>
</dbReference>
<gene>
    <name evidence="5" type="ORF">Cvel_23335</name>
</gene>
<dbReference type="PRINTS" id="PR01415">
    <property type="entry name" value="ANKYRIN"/>
</dbReference>
<name>A0A0G4GTM4_9ALVE</name>
<evidence type="ECO:0000256" key="2">
    <source>
        <dbReference type="ARBA" id="ARBA00023043"/>
    </source>
</evidence>
<dbReference type="AlphaFoldDB" id="A0A0G4GTM4"/>
<dbReference type="SUPFAM" id="SSF48403">
    <property type="entry name" value="Ankyrin repeat"/>
    <property type="match status" value="1"/>
</dbReference>
<dbReference type="VEuPathDB" id="CryptoDB:Cvel_23335"/>
<dbReference type="PROSITE" id="PS50088">
    <property type="entry name" value="ANK_REPEAT"/>
    <property type="match status" value="5"/>
</dbReference>
<sequence length="581" mass="62354">MDRSQDTLSPVMEELHVLEGNLLSVVAEVRNMREVLGSIKFPKEEEERCRQSLSRSQLLGDSAFSAVPPPEAAALSRLRQLVQYLQKSLKAELNQLMSLNFRIDLEPLFAPECGIGNVIRSFQAVGAGTLCDALTVFSAAPRANRKKEREDLALLLWVGADLDGLVVGQTALMRAIFSGNFTAVQMLVEAGAGLEVKLQGEGYHAGKTALHIACKEKKAGIGKYLISRGADVNAETAKSVRPLYYAAQEGQVSLVKNLLKKGAAVDAKDADGETALHGAAKTVHTDIARALLNHGANIDEPNNSHQTPLNLTAIPVSGSLTDHRGMAAFLLSRGADPNSRVLDGSSVLHHAAYWGSLGVAELLLDHGANLGGVDNEAWTALHWAASYSAMREGGNGERSSIDGTGEGRDLMPVVRLLVGRGIDVNAVDNSGNTAAVVARHFRNSSVHKFLTGDSLEEEEGEEEEGDGAEEEEEGVEEEEGDGVEEEEEGEGDGVEEEEEGVEEEGGDGVEEEEEAEEGEGDEGDAEEEEEEEEVDGEEGENEVDGEEEEEGEEDTGEEEAEEEDGGDEWHEEEGGKEEDES</sequence>
<dbReference type="InterPro" id="IPR036770">
    <property type="entry name" value="Ankyrin_rpt-contain_sf"/>
</dbReference>
<dbReference type="InterPro" id="IPR002110">
    <property type="entry name" value="Ankyrin_rpt"/>
</dbReference>
<reference evidence="5" key="1">
    <citation type="submission" date="2014-11" db="EMBL/GenBank/DDBJ databases">
        <authorList>
            <person name="Otto D Thomas"/>
            <person name="Naeem Raeece"/>
        </authorList>
    </citation>
    <scope>NUCLEOTIDE SEQUENCE</scope>
</reference>
<keyword evidence="2 3" id="KW-0040">ANK repeat</keyword>